<dbReference type="Gene3D" id="3.30.559.10">
    <property type="entry name" value="Chloramphenicol acetyltransferase-like domain"/>
    <property type="match status" value="1"/>
</dbReference>
<accession>A0A1J7I9T1</accession>
<proteinExistence type="predicted"/>
<dbReference type="Proteomes" id="UP000182658">
    <property type="component" value="Unassembled WGS sequence"/>
</dbReference>
<dbReference type="PANTHER" id="PTHR45527:SF1">
    <property type="entry name" value="FATTY ACID SYNTHASE"/>
    <property type="match status" value="1"/>
</dbReference>
<feature type="region of interest" description="Disordered" evidence="1">
    <location>
        <begin position="183"/>
        <end position="207"/>
    </location>
</feature>
<dbReference type="Gene3D" id="1.10.1200.10">
    <property type="entry name" value="ACP-like"/>
    <property type="match status" value="1"/>
</dbReference>
<feature type="compositionally biased region" description="Basic and acidic residues" evidence="1">
    <location>
        <begin position="186"/>
        <end position="196"/>
    </location>
</feature>
<reference evidence="2 3" key="1">
    <citation type="submission" date="2016-10" db="EMBL/GenBank/DDBJ databases">
        <title>Draft genome sequence of Coniochaeta ligniaria NRRL30616, a lignocellulolytic fungus for bioabatement of inhibitors in plant biomass hydrolysates.</title>
        <authorList>
            <consortium name="DOE Joint Genome Institute"/>
            <person name="Jimenez D.J."/>
            <person name="Hector R.E."/>
            <person name="Riley R."/>
            <person name="Sun H."/>
            <person name="Grigoriev I.V."/>
            <person name="Van Elsas J.D."/>
            <person name="Nichols N.N."/>
        </authorList>
    </citation>
    <scope>NUCLEOTIDE SEQUENCE [LARGE SCALE GENOMIC DNA]</scope>
    <source>
        <strain evidence="2 3">NRRL 30616</strain>
    </source>
</reference>
<dbReference type="GO" id="GO:0043041">
    <property type="term" value="P:amino acid activation for nonribosomal peptide biosynthetic process"/>
    <property type="evidence" value="ECO:0007669"/>
    <property type="project" value="TreeGrafter"/>
</dbReference>
<evidence type="ECO:0000313" key="3">
    <source>
        <dbReference type="Proteomes" id="UP000182658"/>
    </source>
</evidence>
<dbReference type="SUPFAM" id="SSF54001">
    <property type="entry name" value="Cysteine proteinases"/>
    <property type="match status" value="1"/>
</dbReference>
<dbReference type="SUPFAM" id="SSF56801">
    <property type="entry name" value="Acetyl-CoA synthetase-like"/>
    <property type="match status" value="1"/>
</dbReference>
<dbReference type="InterPro" id="IPR038765">
    <property type="entry name" value="Papain-like_cys_pep_sf"/>
</dbReference>
<dbReference type="GO" id="GO:0031177">
    <property type="term" value="F:phosphopantetheine binding"/>
    <property type="evidence" value="ECO:0007669"/>
    <property type="project" value="TreeGrafter"/>
</dbReference>
<feature type="compositionally biased region" description="Basic and acidic residues" evidence="1">
    <location>
        <begin position="36"/>
        <end position="54"/>
    </location>
</feature>
<dbReference type="InterPro" id="IPR023213">
    <property type="entry name" value="CAT-like_dom_sf"/>
</dbReference>
<evidence type="ECO:0000313" key="2">
    <source>
        <dbReference type="EMBL" id="OIW24213.1"/>
    </source>
</evidence>
<sequence>MHTVRLCCIKSTVNAPRRRGGPTQHRPPRRLFGLENPRRRPQDVGSRLETERTPGPRPDLAGGHLNRPEDISRVFWQNLHGAGQFGLDSDSRFYRTGGLGRLNPDGSTRFMRRKDCQVKVYGRRIRLGEIDYHLRDTLPTGVKVVAGAEHRRAGSLTLVENQVHVQVHTLRALAVEQLSQNAAELQGRKTSSEKTSPRPTATNTHDTKSLAHERMTAQERSRVVSHRAATAADALCPLSWFPGVPTSTEPFVHKGRRPDGACADKPHKYIFIGVNLLRQVSGVSDNFFDLDGDSPVDIQLAAFCQTHHVLLTIDDIVRHPTILSQVESVRAGLQRVLLATWESSGHNAWLPSHVDDGDPLQEEVAGTCHVRSDAAEDIYPASAVQESLMALSMDKSPTMSQIVFRTPDDIDKDSLRIVWQRAVGNTTIFRTRIDHLPDVVFNVRVLDDGTVQSFLSQLKDLSAEVRNITNLCSLFVLPRAPNERTWVPGLERITDSPHNDFRYLLVVECILETAEKLTVAFPCLLAILTSSFLRTWHWVDSREAVPKSSKGRGGAVTVDDDAAPARGKRGRKAGRKLIWASQRKYNPADPRIITLDSLGASHSPVYSHLKQYLIAEFRDKQNKDIDYEKEKPTIRHVTDPG</sequence>
<feature type="region of interest" description="Disordered" evidence="1">
    <location>
        <begin position="12"/>
        <end position="64"/>
    </location>
</feature>
<dbReference type="GO" id="GO:0044550">
    <property type="term" value="P:secondary metabolite biosynthetic process"/>
    <property type="evidence" value="ECO:0007669"/>
    <property type="project" value="TreeGrafter"/>
</dbReference>
<dbReference type="InterPro" id="IPR036736">
    <property type="entry name" value="ACP-like_sf"/>
</dbReference>
<organism evidence="2 3">
    <name type="scientific">Coniochaeta ligniaria NRRL 30616</name>
    <dbReference type="NCBI Taxonomy" id="1408157"/>
    <lineage>
        <taxon>Eukaryota</taxon>
        <taxon>Fungi</taxon>
        <taxon>Dikarya</taxon>
        <taxon>Ascomycota</taxon>
        <taxon>Pezizomycotina</taxon>
        <taxon>Sordariomycetes</taxon>
        <taxon>Sordariomycetidae</taxon>
        <taxon>Coniochaetales</taxon>
        <taxon>Coniochaetaceae</taxon>
        <taxon>Coniochaeta</taxon>
    </lineage>
</organism>
<dbReference type="SUPFAM" id="SSF52777">
    <property type="entry name" value="CoA-dependent acyltransferases"/>
    <property type="match status" value="1"/>
</dbReference>
<gene>
    <name evidence="2" type="ORF">CONLIGDRAFT_685841</name>
</gene>
<dbReference type="InParanoid" id="A0A1J7I9T1"/>
<dbReference type="OrthoDB" id="442460at2759"/>
<evidence type="ECO:0000256" key="1">
    <source>
        <dbReference type="SAM" id="MobiDB-lite"/>
    </source>
</evidence>
<dbReference type="PANTHER" id="PTHR45527">
    <property type="entry name" value="NONRIBOSOMAL PEPTIDE SYNTHETASE"/>
    <property type="match status" value="1"/>
</dbReference>
<dbReference type="STRING" id="1408157.A0A1J7I9T1"/>
<keyword evidence="3" id="KW-1185">Reference proteome</keyword>
<dbReference type="Gene3D" id="2.30.38.10">
    <property type="entry name" value="Luciferase, Domain 3"/>
    <property type="match status" value="1"/>
</dbReference>
<dbReference type="GO" id="GO:0005737">
    <property type="term" value="C:cytoplasm"/>
    <property type="evidence" value="ECO:0007669"/>
    <property type="project" value="TreeGrafter"/>
</dbReference>
<protein>
    <submittedName>
        <fullName evidence="2">Uncharacterized protein</fullName>
    </submittedName>
</protein>
<dbReference type="EMBL" id="KV875104">
    <property type="protein sequence ID" value="OIW24213.1"/>
    <property type="molecule type" value="Genomic_DNA"/>
</dbReference>
<name>A0A1J7I9T1_9PEZI</name>
<dbReference type="AlphaFoldDB" id="A0A1J7I9T1"/>